<keyword evidence="1" id="KW-0732">Signal</keyword>
<evidence type="ECO:0000313" key="3">
    <source>
        <dbReference type="EMBL" id="RMX38725.1"/>
    </source>
</evidence>
<evidence type="ECO:0000313" key="4">
    <source>
        <dbReference type="Proteomes" id="UP000275408"/>
    </source>
</evidence>
<accession>A0A3M6TBF8</accession>
<comment type="caution">
    <text evidence="3">The sequence shown here is derived from an EMBL/GenBank/DDBJ whole genome shotgun (WGS) entry which is preliminary data.</text>
</comment>
<dbReference type="InterPro" id="IPR036179">
    <property type="entry name" value="Ig-like_dom_sf"/>
</dbReference>
<proteinExistence type="predicted"/>
<reference evidence="3 4" key="1">
    <citation type="journal article" date="2018" name="Sci. Rep.">
        <title>Comparative analysis of the Pocillopora damicornis genome highlights role of immune system in coral evolution.</title>
        <authorList>
            <person name="Cunning R."/>
            <person name="Bay R.A."/>
            <person name="Gillette P."/>
            <person name="Baker A.C."/>
            <person name="Traylor-Knowles N."/>
        </authorList>
    </citation>
    <scope>NUCLEOTIDE SEQUENCE [LARGE SCALE GENOMIC DNA]</scope>
    <source>
        <strain evidence="3">RSMAS</strain>
        <tissue evidence="3">Whole animal</tissue>
    </source>
</reference>
<dbReference type="EMBL" id="RCHS01003951">
    <property type="protein sequence ID" value="RMX38725.1"/>
    <property type="molecule type" value="Genomic_DNA"/>
</dbReference>
<gene>
    <name evidence="3" type="ORF">pdam_00012452</name>
</gene>
<dbReference type="Proteomes" id="UP000275408">
    <property type="component" value="Unassembled WGS sequence"/>
</dbReference>
<feature type="domain" description="Ig-like" evidence="2">
    <location>
        <begin position="34"/>
        <end position="119"/>
    </location>
</feature>
<dbReference type="SUPFAM" id="SSF48726">
    <property type="entry name" value="Immunoglobulin"/>
    <property type="match status" value="2"/>
</dbReference>
<dbReference type="PROSITE" id="PS50835">
    <property type="entry name" value="IG_LIKE"/>
    <property type="match status" value="1"/>
</dbReference>
<feature type="chain" id="PRO_5018105986" description="Ig-like domain-containing protein" evidence="1">
    <location>
        <begin position="21"/>
        <end position="237"/>
    </location>
</feature>
<keyword evidence="4" id="KW-1185">Reference proteome</keyword>
<dbReference type="Gene3D" id="2.60.40.10">
    <property type="entry name" value="Immunoglobulins"/>
    <property type="match status" value="2"/>
</dbReference>
<evidence type="ECO:0000256" key="1">
    <source>
        <dbReference type="SAM" id="SignalP"/>
    </source>
</evidence>
<name>A0A3M6TBF8_POCDA</name>
<evidence type="ECO:0000259" key="2">
    <source>
        <dbReference type="PROSITE" id="PS50835"/>
    </source>
</evidence>
<dbReference type="CDD" id="cd00096">
    <property type="entry name" value="Ig"/>
    <property type="match status" value="1"/>
</dbReference>
<dbReference type="OrthoDB" id="5954856at2759"/>
<organism evidence="3 4">
    <name type="scientific">Pocillopora damicornis</name>
    <name type="common">Cauliflower coral</name>
    <name type="synonym">Millepora damicornis</name>
    <dbReference type="NCBI Taxonomy" id="46731"/>
    <lineage>
        <taxon>Eukaryota</taxon>
        <taxon>Metazoa</taxon>
        <taxon>Cnidaria</taxon>
        <taxon>Anthozoa</taxon>
        <taxon>Hexacorallia</taxon>
        <taxon>Scleractinia</taxon>
        <taxon>Astrocoeniina</taxon>
        <taxon>Pocilloporidae</taxon>
        <taxon>Pocillopora</taxon>
    </lineage>
</organism>
<dbReference type="AlphaFoldDB" id="A0A3M6TBF8"/>
<sequence length="237" mass="26231">EAMERIYFLALTLSFVTAKAANFTSLSVASRRPPEITNFIQKDLVNPDDVESKGFKLPCGAAGTNLSWTWKHNDTELTSFRGSPHYSLNKDGTLIGKYLSSQHSGTYQCIVKDKDTKIEVFSRKARVAITAHGEFIDSSSKSVAVDLGKPFRFQCPKHTAGFGTSYAWVKPSNIHLSRSERRGLSPDGTLLIAYLTQEDIDEVNYGGIKCQISAGSSYEDSGKLRLVKKNPQQKGRE</sequence>
<feature type="non-terminal residue" evidence="3">
    <location>
        <position position="1"/>
    </location>
</feature>
<protein>
    <recommendedName>
        <fullName evidence="2">Ig-like domain-containing protein</fullName>
    </recommendedName>
</protein>
<dbReference type="InterPro" id="IPR013783">
    <property type="entry name" value="Ig-like_fold"/>
</dbReference>
<dbReference type="InterPro" id="IPR007110">
    <property type="entry name" value="Ig-like_dom"/>
</dbReference>
<feature type="signal peptide" evidence="1">
    <location>
        <begin position="1"/>
        <end position="20"/>
    </location>
</feature>